<feature type="domain" description="ABC transporter" evidence="6">
    <location>
        <begin position="7"/>
        <end position="140"/>
    </location>
</feature>
<gene>
    <name evidence="7" type="ORF">Ddye_015134</name>
</gene>
<dbReference type="GO" id="GO:0042626">
    <property type="term" value="F:ATPase-coupled transmembrane transporter activity"/>
    <property type="evidence" value="ECO:0007669"/>
    <property type="project" value="TreeGrafter"/>
</dbReference>
<dbReference type="GO" id="GO:0005524">
    <property type="term" value="F:ATP binding"/>
    <property type="evidence" value="ECO:0007669"/>
    <property type="project" value="InterPro"/>
</dbReference>
<dbReference type="InterPro" id="IPR003439">
    <property type="entry name" value="ABC_transporter-like_ATP-bd"/>
</dbReference>
<evidence type="ECO:0000313" key="7">
    <source>
        <dbReference type="EMBL" id="KAK2647645.1"/>
    </source>
</evidence>
<evidence type="ECO:0000256" key="4">
    <source>
        <dbReference type="ARBA" id="ARBA00022989"/>
    </source>
</evidence>
<evidence type="ECO:0000256" key="5">
    <source>
        <dbReference type="ARBA" id="ARBA00023136"/>
    </source>
</evidence>
<evidence type="ECO:0000256" key="2">
    <source>
        <dbReference type="ARBA" id="ARBA00022448"/>
    </source>
</evidence>
<comment type="subcellular location">
    <subcellularLocation>
        <location evidence="1">Membrane</location>
        <topology evidence="1">Multi-pass membrane protein</topology>
    </subcellularLocation>
</comment>
<dbReference type="GO" id="GO:0016020">
    <property type="term" value="C:membrane"/>
    <property type="evidence" value="ECO:0007669"/>
    <property type="project" value="UniProtKB-SubCell"/>
</dbReference>
<keyword evidence="8" id="KW-1185">Reference proteome</keyword>
<dbReference type="PANTHER" id="PTHR48041:SF109">
    <property type="entry name" value="ABC TRANSPORTER G FAMILY MEMBER 20"/>
    <property type="match status" value="1"/>
</dbReference>
<dbReference type="EMBL" id="JANJYI010000005">
    <property type="protein sequence ID" value="KAK2647645.1"/>
    <property type="molecule type" value="Genomic_DNA"/>
</dbReference>
<dbReference type="InterPro" id="IPR050352">
    <property type="entry name" value="ABCG_transporters"/>
</dbReference>
<dbReference type="SUPFAM" id="SSF52540">
    <property type="entry name" value="P-loop containing nucleoside triphosphate hydrolases"/>
    <property type="match status" value="1"/>
</dbReference>
<dbReference type="GO" id="GO:0016887">
    <property type="term" value="F:ATP hydrolysis activity"/>
    <property type="evidence" value="ECO:0007669"/>
    <property type="project" value="InterPro"/>
</dbReference>
<dbReference type="Proteomes" id="UP001280121">
    <property type="component" value="Unassembled WGS sequence"/>
</dbReference>
<name>A0AAD9U4A3_9ROSI</name>
<reference evidence="7" key="1">
    <citation type="journal article" date="2023" name="Plant J.">
        <title>Genome sequences and population genomics provide insights into the demographic history, inbreeding, and mutation load of two 'living fossil' tree species of Dipteronia.</title>
        <authorList>
            <person name="Feng Y."/>
            <person name="Comes H.P."/>
            <person name="Chen J."/>
            <person name="Zhu S."/>
            <person name="Lu R."/>
            <person name="Zhang X."/>
            <person name="Li P."/>
            <person name="Qiu J."/>
            <person name="Olsen K.M."/>
            <person name="Qiu Y."/>
        </authorList>
    </citation>
    <scope>NUCLEOTIDE SEQUENCE</scope>
    <source>
        <strain evidence="7">KIB01</strain>
    </source>
</reference>
<dbReference type="Pfam" id="PF00005">
    <property type="entry name" value="ABC_tran"/>
    <property type="match status" value="1"/>
</dbReference>
<organism evidence="7 8">
    <name type="scientific">Dipteronia dyeriana</name>
    <dbReference type="NCBI Taxonomy" id="168575"/>
    <lineage>
        <taxon>Eukaryota</taxon>
        <taxon>Viridiplantae</taxon>
        <taxon>Streptophyta</taxon>
        <taxon>Embryophyta</taxon>
        <taxon>Tracheophyta</taxon>
        <taxon>Spermatophyta</taxon>
        <taxon>Magnoliopsida</taxon>
        <taxon>eudicotyledons</taxon>
        <taxon>Gunneridae</taxon>
        <taxon>Pentapetalae</taxon>
        <taxon>rosids</taxon>
        <taxon>malvids</taxon>
        <taxon>Sapindales</taxon>
        <taxon>Sapindaceae</taxon>
        <taxon>Hippocastanoideae</taxon>
        <taxon>Acereae</taxon>
        <taxon>Dipteronia</taxon>
    </lineage>
</organism>
<proteinExistence type="predicted"/>
<evidence type="ECO:0000259" key="6">
    <source>
        <dbReference type="Pfam" id="PF00005"/>
    </source>
</evidence>
<keyword evidence="3" id="KW-0812">Transmembrane</keyword>
<evidence type="ECO:0000256" key="1">
    <source>
        <dbReference type="ARBA" id="ARBA00004141"/>
    </source>
</evidence>
<dbReference type="PANTHER" id="PTHR48041">
    <property type="entry name" value="ABC TRANSPORTER G FAMILY MEMBER 28"/>
    <property type="match status" value="1"/>
</dbReference>
<keyword evidence="4" id="KW-1133">Transmembrane helix</keyword>
<accession>A0AAD9U4A3</accession>
<protein>
    <recommendedName>
        <fullName evidence="6">ABC transporter domain-containing protein</fullName>
    </recommendedName>
</protein>
<dbReference type="InterPro" id="IPR027417">
    <property type="entry name" value="P-loop_NTPase"/>
</dbReference>
<evidence type="ECO:0000313" key="8">
    <source>
        <dbReference type="Proteomes" id="UP001280121"/>
    </source>
</evidence>
<evidence type="ECO:0000256" key="3">
    <source>
        <dbReference type="ARBA" id="ARBA00022692"/>
    </source>
</evidence>
<keyword evidence="2" id="KW-0813">Transport</keyword>
<keyword evidence="5" id="KW-0472">Membrane</keyword>
<comment type="caution">
    <text evidence="7">The sequence shown here is derived from an EMBL/GenBank/DDBJ whole genome shotgun (WGS) entry which is preliminary data.</text>
</comment>
<dbReference type="AlphaFoldDB" id="A0AAD9U4A3"/>
<dbReference type="Gene3D" id="3.40.50.300">
    <property type="entry name" value="P-loop containing nucleotide triphosphate hydrolases"/>
    <property type="match status" value="1"/>
</dbReference>
<sequence>MIVVSINGSRKSTLIDALAGRIEKESLKETVTLNGEVLESRVLKTISAYVMENDHLFPMLTVEEMLMFLAEFRLPRSISKQRKQARVQALIDQLGLRSVANIVIGDERHRGVSGRERRRVSIGVDIIHDPILLFLDEPTSGLDSTSAFMVVKEFGHPIPENENLIEFALDLIRKFEESSDQITSLVEFNMSWMLTMKNPYNKLYDKPNISLEDAIKASISKGKIVTAVNTTSDSN</sequence>